<keyword evidence="5" id="KW-0804">Transcription</keyword>
<dbReference type="InterPro" id="IPR013324">
    <property type="entry name" value="RNA_pol_sigma_r3/r4-like"/>
</dbReference>
<evidence type="ECO:0000259" key="7">
    <source>
        <dbReference type="Pfam" id="PF08281"/>
    </source>
</evidence>
<feature type="domain" description="RNA polymerase sigma factor 70 region 4 type 2" evidence="7">
    <location>
        <begin position="125"/>
        <end position="176"/>
    </location>
</feature>
<sequence length="191" mass="22339">MEESDNRWAERLRSGEPAALAALIDAYGANVYSLIGRVLQGCGNKEDIEECASDVFVSVWHRIREYDASRGSLKTWLLIIAKYRALDCRRSIIREARIAPIDWRTEPVASEDTERSVLRKAEMDEVWGMVDRLPTLDRTIFYRAYFYYESQETIARDLGLTRKAVENRLRRIRRLLKARLYSEREEGLSWS</sequence>
<keyword evidence="3" id="KW-0731">Sigma factor</keyword>
<dbReference type="EMBL" id="JACJVP010000047">
    <property type="protein sequence ID" value="MBB6674423.1"/>
    <property type="molecule type" value="Genomic_DNA"/>
</dbReference>
<dbReference type="GO" id="GO:0003677">
    <property type="term" value="F:DNA binding"/>
    <property type="evidence" value="ECO:0007669"/>
    <property type="project" value="UniProtKB-KW"/>
</dbReference>
<dbReference type="NCBIfam" id="TIGR02937">
    <property type="entry name" value="sigma70-ECF"/>
    <property type="match status" value="1"/>
</dbReference>
<dbReference type="GO" id="GO:0016987">
    <property type="term" value="F:sigma factor activity"/>
    <property type="evidence" value="ECO:0007669"/>
    <property type="project" value="UniProtKB-KW"/>
</dbReference>
<organism evidence="8 9">
    <name type="scientific">Cohnella nanjingensis</name>
    <dbReference type="NCBI Taxonomy" id="1387779"/>
    <lineage>
        <taxon>Bacteria</taxon>
        <taxon>Bacillati</taxon>
        <taxon>Bacillota</taxon>
        <taxon>Bacilli</taxon>
        <taxon>Bacillales</taxon>
        <taxon>Paenibacillaceae</taxon>
        <taxon>Cohnella</taxon>
    </lineage>
</organism>
<dbReference type="SUPFAM" id="SSF88946">
    <property type="entry name" value="Sigma2 domain of RNA polymerase sigma factors"/>
    <property type="match status" value="1"/>
</dbReference>
<evidence type="ECO:0000256" key="3">
    <source>
        <dbReference type="ARBA" id="ARBA00023082"/>
    </source>
</evidence>
<dbReference type="PANTHER" id="PTHR43133:SF8">
    <property type="entry name" value="RNA POLYMERASE SIGMA FACTOR HI_1459-RELATED"/>
    <property type="match status" value="1"/>
</dbReference>
<dbReference type="Pfam" id="PF08281">
    <property type="entry name" value="Sigma70_r4_2"/>
    <property type="match status" value="1"/>
</dbReference>
<protein>
    <submittedName>
        <fullName evidence="8">Sigma-70 family RNA polymerase sigma factor</fullName>
    </submittedName>
</protein>
<dbReference type="GO" id="GO:0006352">
    <property type="term" value="P:DNA-templated transcription initiation"/>
    <property type="evidence" value="ECO:0007669"/>
    <property type="project" value="InterPro"/>
</dbReference>
<dbReference type="InterPro" id="IPR036388">
    <property type="entry name" value="WH-like_DNA-bd_sf"/>
</dbReference>
<evidence type="ECO:0000313" key="9">
    <source>
        <dbReference type="Proteomes" id="UP000547209"/>
    </source>
</evidence>
<keyword evidence="2" id="KW-0805">Transcription regulation</keyword>
<dbReference type="Gene3D" id="1.10.10.10">
    <property type="entry name" value="Winged helix-like DNA-binding domain superfamily/Winged helix DNA-binding domain"/>
    <property type="match status" value="1"/>
</dbReference>
<feature type="domain" description="RNA polymerase sigma-70 region 2" evidence="6">
    <location>
        <begin position="23"/>
        <end position="91"/>
    </location>
</feature>
<accession>A0A7X0VID4</accession>
<comment type="caution">
    <text evidence="8">The sequence shown here is derived from an EMBL/GenBank/DDBJ whole genome shotgun (WGS) entry which is preliminary data.</text>
</comment>
<gene>
    <name evidence="8" type="ORF">H7C19_27445</name>
</gene>
<comment type="similarity">
    <text evidence="1">Belongs to the sigma-70 factor family. ECF subfamily.</text>
</comment>
<evidence type="ECO:0000256" key="5">
    <source>
        <dbReference type="ARBA" id="ARBA00023163"/>
    </source>
</evidence>
<keyword evidence="4" id="KW-0238">DNA-binding</keyword>
<dbReference type="InterPro" id="IPR013249">
    <property type="entry name" value="RNA_pol_sigma70_r4_t2"/>
</dbReference>
<name>A0A7X0VID4_9BACL</name>
<dbReference type="InterPro" id="IPR007627">
    <property type="entry name" value="RNA_pol_sigma70_r2"/>
</dbReference>
<evidence type="ECO:0000256" key="1">
    <source>
        <dbReference type="ARBA" id="ARBA00010641"/>
    </source>
</evidence>
<dbReference type="Pfam" id="PF04542">
    <property type="entry name" value="Sigma70_r2"/>
    <property type="match status" value="1"/>
</dbReference>
<reference evidence="8 9" key="1">
    <citation type="submission" date="2020-08" db="EMBL/GenBank/DDBJ databases">
        <title>Cohnella phylogeny.</title>
        <authorList>
            <person name="Dunlap C."/>
        </authorList>
    </citation>
    <scope>NUCLEOTIDE SEQUENCE [LARGE SCALE GENOMIC DNA]</scope>
    <source>
        <strain evidence="8 9">DSM 28246</strain>
    </source>
</reference>
<evidence type="ECO:0000259" key="6">
    <source>
        <dbReference type="Pfam" id="PF04542"/>
    </source>
</evidence>
<evidence type="ECO:0000256" key="4">
    <source>
        <dbReference type="ARBA" id="ARBA00023125"/>
    </source>
</evidence>
<dbReference type="InterPro" id="IPR013325">
    <property type="entry name" value="RNA_pol_sigma_r2"/>
</dbReference>
<dbReference type="InterPro" id="IPR014284">
    <property type="entry name" value="RNA_pol_sigma-70_dom"/>
</dbReference>
<evidence type="ECO:0000313" key="8">
    <source>
        <dbReference type="EMBL" id="MBB6674423.1"/>
    </source>
</evidence>
<proteinExistence type="inferred from homology"/>
<dbReference type="RefSeq" id="WP_185672287.1">
    <property type="nucleotide sequence ID" value="NZ_JACJVP010000047.1"/>
</dbReference>
<evidence type="ECO:0000256" key="2">
    <source>
        <dbReference type="ARBA" id="ARBA00023015"/>
    </source>
</evidence>
<dbReference type="SUPFAM" id="SSF88659">
    <property type="entry name" value="Sigma3 and sigma4 domains of RNA polymerase sigma factors"/>
    <property type="match status" value="1"/>
</dbReference>
<dbReference type="Proteomes" id="UP000547209">
    <property type="component" value="Unassembled WGS sequence"/>
</dbReference>
<dbReference type="InterPro" id="IPR039425">
    <property type="entry name" value="RNA_pol_sigma-70-like"/>
</dbReference>
<keyword evidence="9" id="KW-1185">Reference proteome</keyword>
<dbReference type="PANTHER" id="PTHR43133">
    <property type="entry name" value="RNA POLYMERASE ECF-TYPE SIGMA FACTO"/>
    <property type="match status" value="1"/>
</dbReference>
<dbReference type="AlphaFoldDB" id="A0A7X0VID4"/>
<dbReference type="Gene3D" id="1.10.1740.10">
    <property type="match status" value="1"/>
</dbReference>